<evidence type="ECO:0000313" key="2">
    <source>
        <dbReference type="Proteomes" id="UP001304769"/>
    </source>
</evidence>
<name>A0ABU5T5V9_9MICC</name>
<organism evidence="1 2">
    <name type="scientific">Sinomonas terricola</name>
    <dbReference type="NCBI Taxonomy" id="3110330"/>
    <lineage>
        <taxon>Bacteria</taxon>
        <taxon>Bacillati</taxon>
        <taxon>Actinomycetota</taxon>
        <taxon>Actinomycetes</taxon>
        <taxon>Micrococcales</taxon>
        <taxon>Micrococcaceae</taxon>
        <taxon>Sinomonas</taxon>
    </lineage>
</organism>
<accession>A0ABU5T5V9</accession>
<sequence>MLRINSFDEAKLAEAQENLREFDRLHAAQPGFLGNLTVDLGGGRRFVLNLWRSAEDAQAGLSVLGPEVRRVVEPLLSAPSELIGMGPVISSDFGPVTSSE</sequence>
<reference evidence="1 2" key="1">
    <citation type="submission" date="2023-12" db="EMBL/GenBank/DDBJ databases">
        <title>Sinomonas terricola sp. nov, isolated from litchi orchard soil in Guangdong, PR China.</title>
        <authorList>
            <person name="Jiaxin W."/>
            <person name="Yang Z."/>
            <person name="Honghui Z."/>
        </authorList>
    </citation>
    <scope>NUCLEOTIDE SEQUENCE [LARGE SCALE GENOMIC DNA]</scope>
    <source>
        <strain evidence="1 2">JGH33</strain>
    </source>
</reference>
<gene>
    <name evidence="1" type="ORF">SPF06_09985</name>
</gene>
<comment type="caution">
    <text evidence="1">The sequence shown here is derived from an EMBL/GenBank/DDBJ whole genome shotgun (WGS) entry which is preliminary data.</text>
</comment>
<evidence type="ECO:0000313" key="1">
    <source>
        <dbReference type="EMBL" id="MEA5455047.1"/>
    </source>
</evidence>
<dbReference type="Proteomes" id="UP001304769">
    <property type="component" value="Unassembled WGS sequence"/>
</dbReference>
<evidence type="ECO:0008006" key="3">
    <source>
        <dbReference type="Google" id="ProtNLM"/>
    </source>
</evidence>
<dbReference type="RefSeq" id="WP_323278900.1">
    <property type="nucleotide sequence ID" value="NZ_JAYGGQ010000006.1"/>
</dbReference>
<protein>
    <recommendedName>
        <fullName evidence="3">ABM domain-containing protein</fullName>
    </recommendedName>
</protein>
<keyword evidence="2" id="KW-1185">Reference proteome</keyword>
<proteinExistence type="predicted"/>
<dbReference type="EMBL" id="JAYGGQ010000006">
    <property type="protein sequence ID" value="MEA5455047.1"/>
    <property type="molecule type" value="Genomic_DNA"/>
</dbReference>